<keyword evidence="1" id="KW-0472">Membrane</keyword>
<evidence type="ECO:0000313" key="2">
    <source>
        <dbReference type="EMBL" id="QIG81314.1"/>
    </source>
</evidence>
<organism evidence="2 3">
    <name type="scientific">Stakelama tenebrarum</name>
    <dbReference type="NCBI Taxonomy" id="2711215"/>
    <lineage>
        <taxon>Bacteria</taxon>
        <taxon>Pseudomonadati</taxon>
        <taxon>Pseudomonadota</taxon>
        <taxon>Alphaproteobacteria</taxon>
        <taxon>Sphingomonadales</taxon>
        <taxon>Sphingomonadaceae</taxon>
        <taxon>Stakelama</taxon>
    </lineage>
</organism>
<dbReference type="Proteomes" id="UP000501568">
    <property type="component" value="Chromosome"/>
</dbReference>
<gene>
    <name evidence="2" type="ORF">G5C33_17020</name>
</gene>
<dbReference type="KEGG" id="spzr:G5C33_17020"/>
<dbReference type="RefSeq" id="WP_165328240.1">
    <property type="nucleotide sequence ID" value="NZ_CP049109.1"/>
</dbReference>
<keyword evidence="3" id="KW-1185">Reference proteome</keyword>
<reference evidence="2 3" key="1">
    <citation type="submission" date="2020-02" db="EMBL/GenBank/DDBJ databases">
        <authorList>
            <person name="Zheng R.K."/>
            <person name="Sun C.M."/>
        </authorList>
    </citation>
    <scope>NUCLEOTIDE SEQUENCE [LARGE SCALE GENOMIC DNA]</scope>
    <source>
        <strain evidence="3">zrk23</strain>
    </source>
</reference>
<evidence type="ECO:0000313" key="3">
    <source>
        <dbReference type="Proteomes" id="UP000501568"/>
    </source>
</evidence>
<feature type="transmembrane region" description="Helical" evidence="1">
    <location>
        <begin position="66"/>
        <end position="85"/>
    </location>
</feature>
<keyword evidence="1" id="KW-0812">Transmembrane</keyword>
<dbReference type="EMBL" id="CP049109">
    <property type="protein sequence ID" value="QIG81314.1"/>
    <property type="molecule type" value="Genomic_DNA"/>
</dbReference>
<keyword evidence="1" id="KW-1133">Transmembrane helix</keyword>
<name>A0A6G6Y8Q2_9SPHN</name>
<proteinExistence type="predicted"/>
<feature type="transmembrane region" description="Helical" evidence="1">
    <location>
        <begin position="105"/>
        <end position="124"/>
    </location>
</feature>
<feature type="transmembrane region" description="Helical" evidence="1">
    <location>
        <begin position="42"/>
        <end position="59"/>
    </location>
</feature>
<sequence length="140" mass="14969">MLVLAAVWMASLAFPVFDADGILGPGGWFLAFGWMGLIVGDWAWLANPAFFLALLLLWFGRMARPLGIAALGVLALVLLGEALRTSILTNEGGLSSEITQRLTGYYLWIIALSGAVLLGATQALRHALDARRPRTDGSEA</sequence>
<dbReference type="AlphaFoldDB" id="A0A6G6Y8Q2"/>
<protein>
    <submittedName>
        <fullName evidence="2">Uncharacterized protein</fullName>
    </submittedName>
</protein>
<evidence type="ECO:0000256" key="1">
    <source>
        <dbReference type="SAM" id="Phobius"/>
    </source>
</evidence>
<accession>A0A6G6Y8Q2</accession>